<accession>A0A0G0MB39</accession>
<protein>
    <recommendedName>
        <fullName evidence="1">Polysaccharide pyruvyl transferase domain-containing protein</fullName>
    </recommendedName>
</protein>
<dbReference type="InterPro" id="IPR007345">
    <property type="entry name" value="Polysacch_pyruvyl_Trfase"/>
</dbReference>
<dbReference type="PANTHER" id="PTHR36836">
    <property type="entry name" value="COLANIC ACID BIOSYNTHESIS PROTEIN WCAK"/>
    <property type="match status" value="1"/>
</dbReference>
<evidence type="ECO:0000259" key="1">
    <source>
        <dbReference type="Pfam" id="PF04230"/>
    </source>
</evidence>
<dbReference type="EMBL" id="LBWA01000011">
    <property type="protein sequence ID" value="KKQ97565.1"/>
    <property type="molecule type" value="Genomic_DNA"/>
</dbReference>
<reference evidence="2 3" key="1">
    <citation type="journal article" date="2015" name="Nature">
        <title>rRNA introns, odd ribosomes, and small enigmatic genomes across a large radiation of phyla.</title>
        <authorList>
            <person name="Brown C.T."/>
            <person name="Hug L.A."/>
            <person name="Thomas B.C."/>
            <person name="Sharon I."/>
            <person name="Castelle C.J."/>
            <person name="Singh A."/>
            <person name="Wilkins M.J."/>
            <person name="Williams K.H."/>
            <person name="Banfield J.F."/>
        </authorList>
    </citation>
    <scope>NUCLEOTIDE SEQUENCE [LARGE SCALE GENOMIC DNA]</scope>
</reference>
<gene>
    <name evidence="2" type="ORF">UT23_C0011G0036</name>
</gene>
<evidence type="ECO:0000313" key="2">
    <source>
        <dbReference type="EMBL" id="KKQ97565.1"/>
    </source>
</evidence>
<dbReference type="AlphaFoldDB" id="A0A0G0MB39"/>
<comment type="caution">
    <text evidence="2">The sequence shown here is derived from an EMBL/GenBank/DDBJ whole genome shotgun (WGS) entry which is preliminary data.</text>
</comment>
<dbReference type="Proteomes" id="UP000034325">
    <property type="component" value="Unassembled WGS sequence"/>
</dbReference>
<sequence length="351" mass="40989">MNKKINFIGWQNHDNLGDEAIYYVDQKLFPKYNLVSSNDRLISNITLFGGGTLLPHWPYICPINKYNYAFGVGVQDIRFIKNYKNCYIDLTKKSNFRYLMVRGYISQKILKSWGIQSEVIGDPVLSLEPNQYHSNPDSKRIMINLAFYNDKVWGDNETNIYIQMKNFCEYLKTNGYNPIIIPFWKKDELIINRFANDLGLEVFKDWLDIEKTLNFIATGNALVGLKLHSLVFSAAAYVPFISIEYNPKCFDFSNSVGFDSYNIPTDKLTADKLIMLFNNLIKNRNMMKNQLEEKVSYFRLKQKEAVAKITQDIESLNYKDYEYLSGLYYISKDFIIKRSYQISSLINMTSS</sequence>
<proteinExistence type="predicted"/>
<name>A0A0G0MB39_9BACT</name>
<dbReference type="PANTHER" id="PTHR36836:SF1">
    <property type="entry name" value="COLANIC ACID BIOSYNTHESIS PROTEIN WCAK"/>
    <property type="match status" value="1"/>
</dbReference>
<feature type="domain" description="Polysaccharide pyruvyl transferase" evidence="1">
    <location>
        <begin position="15"/>
        <end position="246"/>
    </location>
</feature>
<dbReference type="Pfam" id="PF04230">
    <property type="entry name" value="PS_pyruv_trans"/>
    <property type="match status" value="1"/>
</dbReference>
<organism evidence="2 3">
    <name type="scientific">Candidatus Woesebacteria bacterium GW2011_GWA1_39_12</name>
    <dbReference type="NCBI Taxonomy" id="1618549"/>
    <lineage>
        <taxon>Bacteria</taxon>
        <taxon>Candidatus Woeseibacteriota</taxon>
    </lineage>
</organism>
<evidence type="ECO:0000313" key="3">
    <source>
        <dbReference type="Proteomes" id="UP000034325"/>
    </source>
</evidence>